<dbReference type="EMBL" id="LPVJ01000039">
    <property type="protein sequence ID" value="KUO95687.1"/>
    <property type="molecule type" value="Genomic_DNA"/>
</dbReference>
<evidence type="ECO:0000313" key="1">
    <source>
        <dbReference type="EMBL" id="KUO95687.1"/>
    </source>
</evidence>
<dbReference type="NCBIfam" id="TIGR03090">
    <property type="entry name" value="SASP_tlp"/>
    <property type="match status" value="1"/>
</dbReference>
<evidence type="ECO:0000313" key="2">
    <source>
        <dbReference type="Proteomes" id="UP000053557"/>
    </source>
</evidence>
<proteinExistence type="inferred from homology"/>
<dbReference type="OrthoDB" id="1799076at2"/>
<gene>
    <name evidence="1" type="ORF">ATW55_14365</name>
</gene>
<dbReference type="Proteomes" id="UP000053557">
    <property type="component" value="Unassembled WGS sequence"/>
</dbReference>
<sequence length="74" mass="8616">MAKPDDRSDNVEKIQHAISNTVENFREAEDFVQAHRDEMSAKDLADIDAKNHRRQEAIEGFRSEMKDEARSQRT</sequence>
<comment type="caution">
    <text evidence="1">The sequence shown here is derived from an EMBL/GenBank/DDBJ whole genome shotgun (WGS) entry which is preliminary data.</text>
</comment>
<dbReference type="Pfam" id="PF19824">
    <property type="entry name" value="Tlp"/>
    <property type="match status" value="1"/>
</dbReference>
<accession>A0A101XQH2</accession>
<keyword evidence="2" id="KW-1185">Reference proteome</keyword>
<dbReference type="RefSeq" id="WP_067716485.1">
    <property type="nucleotide sequence ID" value="NZ_LPVJ01000039.1"/>
</dbReference>
<reference evidence="1 2" key="1">
    <citation type="submission" date="2015-12" db="EMBL/GenBank/DDBJ databases">
        <title>Draft genome sequence of Acidibacillus ferrooxidans ITV001, isolated from a chalcopyrite acid mine drainage site in Brazil.</title>
        <authorList>
            <person name="Dall'Agnol H."/>
            <person name="Nancucheo I."/>
            <person name="Johnson B."/>
            <person name="Oliveira R."/>
            <person name="Leite L."/>
            <person name="Pylro V."/>
            <person name="Nunes G.L."/>
            <person name="Tzotzos G."/>
            <person name="Fernandes G.R."/>
            <person name="Dutra J."/>
            <person name="Orellana S.C."/>
            <person name="Oliveira G."/>
        </authorList>
    </citation>
    <scope>NUCLEOTIDE SEQUENCE [LARGE SCALE GENOMIC DNA]</scope>
    <source>
        <strain evidence="2">ITV01</strain>
    </source>
</reference>
<dbReference type="HAMAP" id="MF_01506">
    <property type="entry name" value="Tlp"/>
    <property type="match status" value="1"/>
</dbReference>
<dbReference type="InterPro" id="IPR017524">
    <property type="entry name" value="SASP_thioredoxin-like"/>
</dbReference>
<name>A0A101XQH2_9BACL</name>
<protein>
    <submittedName>
        <fullName evidence="1">Small, acid-soluble spore protein Tlp</fullName>
    </submittedName>
</protein>
<organism evidence="1 2">
    <name type="scientific">Ferroacidibacillus organovorans</name>
    <dbReference type="NCBI Taxonomy" id="1765683"/>
    <lineage>
        <taxon>Bacteria</taxon>
        <taxon>Bacillati</taxon>
        <taxon>Bacillota</taxon>
        <taxon>Bacilli</taxon>
        <taxon>Bacillales</taxon>
        <taxon>Alicyclobacillaceae</taxon>
        <taxon>Ferroacidibacillus</taxon>
    </lineage>
</organism>
<dbReference type="AlphaFoldDB" id="A0A101XQH2"/>